<name>A0A969W8H4_9GAMM</name>
<keyword evidence="1" id="KW-0812">Transmembrane</keyword>
<dbReference type="RefSeq" id="WP_168147824.1">
    <property type="nucleotide sequence ID" value="NZ_JAAVXB010000004.1"/>
</dbReference>
<evidence type="ECO:0000313" key="2">
    <source>
        <dbReference type="EMBL" id="NKF22577.1"/>
    </source>
</evidence>
<accession>A0A969W8H4</accession>
<keyword evidence="3" id="KW-1185">Reference proteome</keyword>
<dbReference type="EMBL" id="JAAVXB010000004">
    <property type="protein sequence ID" value="NKF22577.1"/>
    <property type="molecule type" value="Genomic_DNA"/>
</dbReference>
<gene>
    <name evidence="2" type="primary">pgaD</name>
    <name evidence="2" type="ORF">G7Y82_09615</name>
</gene>
<keyword evidence="1" id="KW-0472">Membrane</keyword>
<organism evidence="2 3">
    <name type="scientific">Solimonas marina</name>
    <dbReference type="NCBI Taxonomy" id="2714601"/>
    <lineage>
        <taxon>Bacteria</taxon>
        <taxon>Pseudomonadati</taxon>
        <taxon>Pseudomonadota</taxon>
        <taxon>Gammaproteobacteria</taxon>
        <taxon>Nevskiales</taxon>
        <taxon>Nevskiaceae</taxon>
        <taxon>Solimonas</taxon>
    </lineage>
</organism>
<protein>
    <submittedName>
        <fullName evidence="2">Poly-beta-1,6-N-acetyl-D-glucosamine biosynthesis protein PgaD</fullName>
    </submittedName>
</protein>
<proteinExistence type="predicted"/>
<keyword evidence="1" id="KW-1133">Transmembrane helix</keyword>
<evidence type="ECO:0000256" key="1">
    <source>
        <dbReference type="SAM" id="Phobius"/>
    </source>
</evidence>
<dbReference type="InterPro" id="IPR023829">
    <property type="entry name" value="PGA_PgaD"/>
</dbReference>
<comment type="caution">
    <text evidence="2">The sequence shown here is derived from an EMBL/GenBank/DDBJ whole genome shotgun (WGS) entry which is preliminary data.</text>
</comment>
<feature type="transmembrane region" description="Helical" evidence="1">
    <location>
        <begin position="76"/>
        <end position="97"/>
    </location>
</feature>
<sequence length="161" mass="18261">MKRVRTLDEIIPELIIERPERQAPLQRTLFGTLTLLAWLAYIYLWLPLLTLIAWWLALRTGLRVHVLSQAAGEIDYGVLLLTAKMVLLACVLMIGWAEYNRRRFQGRERRRPIEQIDVGASAAAFGVGDHTAQQLRTARVAVVHVGEGALVDAVEPVRDRR</sequence>
<reference evidence="2" key="1">
    <citation type="submission" date="2020-03" db="EMBL/GenBank/DDBJ databases">
        <title>Solimonas marina sp. nov., isolated from deep seawater of the Pacific Ocean.</title>
        <authorList>
            <person name="Liu X."/>
            <person name="Lai Q."/>
            <person name="Sun F."/>
            <person name="Gai Y."/>
            <person name="Li G."/>
            <person name="Shao Z."/>
        </authorList>
    </citation>
    <scope>NUCLEOTIDE SEQUENCE</scope>
    <source>
        <strain evidence="2">C16B3</strain>
    </source>
</reference>
<dbReference type="AlphaFoldDB" id="A0A969W8H4"/>
<dbReference type="Proteomes" id="UP000653472">
    <property type="component" value="Unassembled WGS sequence"/>
</dbReference>
<evidence type="ECO:0000313" key="3">
    <source>
        <dbReference type="Proteomes" id="UP000653472"/>
    </source>
</evidence>
<dbReference type="NCBIfam" id="TIGR03940">
    <property type="entry name" value="PGA_PgaD"/>
    <property type="match status" value="1"/>
</dbReference>
<dbReference type="GO" id="GO:0043709">
    <property type="term" value="P:cell adhesion involved in single-species biofilm formation"/>
    <property type="evidence" value="ECO:0007669"/>
    <property type="project" value="InterPro"/>
</dbReference>
<feature type="transmembrane region" description="Helical" evidence="1">
    <location>
        <begin position="28"/>
        <end position="56"/>
    </location>
</feature>
<dbReference type="Pfam" id="PF13994">
    <property type="entry name" value="PgaD"/>
    <property type="match status" value="1"/>
</dbReference>